<keyword evidence="8" id="KW-1185">Reference proteome</keyword>
<evidence type="ECO:0000256" key="4">
    <source>
        <dbReference type="ARBA" id="ARBA00050776"/>
    </source>
</evidence>
<evidence type="ECO:0000256" key="1">
    <source>
        <dbReference type="ARBA" id="ARBA00001933"/>
    </source>
</evidence>
<name>A0A4R1MYZ5_9FIRM</name>
<dbReference type="Gene3D" id="3.90.1150.10">
    <property type="entry name" value="Aspartate Aminotransferase, domain 1"/>
    <property type="match status" value="1"/>
</dbReference>
<comment type="cofactor">
    <cofactor evidence="1 5">
        <name>pyridoxal 5'-phosphate</name>
        <dbReference type="ChEBI" id="CHEBI:597326"/>
    </cofactor>
</comment>
<gene>
    <name evidence="7" type="ORF">EDC19_0898</name>
</gene>
<dbReference type="InterPro" id="IPR015424">
    <property type="entry name" value="PyrdxlP-dep_Trfase"/>
</dbReference>
<dbReference type="Proteomes" id="UP000294545">
    <property type="component" value="Unassembled WGS sequence"/>
</dbReference>
<dbReference type="PROSITE" id="PS00595">
    <property type="entry name" value="AA_TRANSFER_CLASS_5"/>
    <property type="match status" value="1"/>
</dbReference>
<evidence type="ECO:0000256" key="5">
    <source>
        <dbReference type="RuleBase" id="RU004504"/>
    </source>
</evidence>
<dbReference type="Gene3D" id="3.40.640.10">
    <property type="entry name" value="Type I PLP-dependent aspartate aminotransferase-like (Major domain)"/>
    <property type="match status" value="1"/>
</dbReference>
<comment type="similarity">
    <text evidence="2">Belongs to the class-V pyridoxal-phosphate-dependent aminotransferase family. Csd subfamily.</text>
</comment>
<dbReference type="SUPFAM" id="SSF53383">
    <property type="entry name" value="PLP-dependent transferases"/>
    <property type="match status" value="1"/>
</dbReference>
<protein>
    <submittedName>
        <fullName evidence="7">Selenocysteine lyase/cysteine desulfurase</fullName>
    </submittedName>
</protein>
<dbReference type="InterPro" id="IPR020578">
    <property type="entry name" value="Aminotrans_V_PyrdxlP_BS"/>
</dbReference>
<evidence type="ECO:0000313" key="8">
    <source>
        <dbReference type="Proteomes" id="UP000294545"/>
    </source>
</evidence>
<dbReference type="PANTHER" id="PTHR43586:SF8">
    <property type="entry name" value="CYSTEINE DESULFURASE 1, CHLOROPLASTIC"/>
    <property type="match status" value="1"/>
</dbReference>
<dbReference type="RefSeq" id="WP_132281115.1">
    <property type="nucleotide sequence ID" value="NZ_SMGQ01000011.1"/>
</dbReference>
<dbReference type="InterPro" id="IPR015422">
    <property type="entry name" value="PyrdxlP-dep_Trfase_small"/>
</dbReference>
<evidence type="ECO:0000256" key="2">
    <source>
        <dbReference type="ARBA" id="ARBA00010447"/>
    </source>
</evidence>
<dbReference type="OrthoDB" id="9804366at2"/>
<keyword evidence="7" id="KW-0456">Lyase</keyword>
<keyword evidence="3" id="KW-0663">Pyridoxal phosphate</keyword>
<accession>A0A4R1MYZ5</accession>
<dbReference type="AlphaFoldDB" id="A0A4R1MYZ5"/>
<dbReference type="GO" id="GO:0016829">
    <property type="term" value="F:lyase activity"/>
    <property type="evidence" value="ECO:0007669"/>
    <property type="project" value="UniProtKB-KW"/>
</dbReference>
<evidence type="ECO:0000313" key="7">
    <source>
        <dbReference type="EMBL" id="TCK98476.1"/>
    </source>
</evidence>
<dbReference type="EMBL" id="SMGQ01000011">
    <property type="protein sequence ID" value="TCK98476.1"/>
    <property type="molecule type" value="Genomic_DNA"/>
</dbReference>
<comment type="caution">
    <text evidence="7">The sequence shown here is derived from an EMBL/GenBank/DDBJ whole genome shotgun (WGS) entry which is preliminary data.</text>
</comment>
<reference evidence="7 8" key="1">
    <citation type="submission" date="2019-03" db="EMBL/GenBank/DDBJ databases">
        <title>Genomic Encyclopedia of Type Strains, Phase IV (KMG-IV): sequencing the most valuable type-strain genomes for metagenomic binning, comparative biology and taxonomic classification.</title>
        <authorList>
            <person name="Goeker M."/>
        </authorList>
    </citation>
    <scope>NUCLEOTIDE SEQUENCE [LARGE SCALE GENOMIC DNA]</scope>
    <source>
        <strain evidence="7 8">DSM 24176</strain>
    </source>
</reference>
<feature type="domain" description="Aminotransferase class V" evidence="6">
    <location>
        <begin position="29"/>
        <end position="419"/>
    </location>
</feature>
<sequence length="438" mass="49141">MNHLIKYRHLVLGVDTKVPISSNEYIHSINFDNAATTPPIKPVLDAINNYSPWYASIHRGTSFKSNLSSSLYDHSREIVLDFVGGDLNDDTVIFVKNATEAINKLSYRLKQCTDKKIILTSYMEHHSNDLPWRDKYIVKYIDILENGLLDIIDLRRQLEHHKNKVALIAITGASNVTGFINDIYDIAHLAHQYGAKILVDGSQLVPHMPIAMKQKNPLKNIDFLVFSGHKMYAPFGVGALIGPKSFFDVGSSEIVGGGTVKVVTPNKVLWETTPLKDEAGTPNIMGIIALTASIRTLNRINLQRIFEHEIYLTNYTLIQMKKLQDIILYGAKNINENRVGIISFNITNMHHSIVAKALAHEFGISVRNGCFCAQPYVQKLLKIPSDIIQKSLNNPNISHPGLVRISFGFYNTLEEVDCLIAALKNIVNHKTTLIKKYG</sequence>
<evidence type="ECO:0000256" key="3">
    <source>
        <dbReference type="ARBA" id="ARBA00022898"/>
    </source>
</evidence>
<dbReference type="InterPro" id="IPR015421">
    <property type="entry name" value="PyrdxlP-dep_Trfase_major"/>
</dbReference>
<dbReference type="InterPro" id="IPR000192">
    <property type="entry name" value="Aminotrans_V_dom"/>
</dbReference>
<comment type="catalytic activity">
    <reaction evidence="4">
        <text>(sulfur carrier)-H + L-cysteine = (sulfur carrier)-SH + L-alanine</text>
        <dbReference type="Rhea" id="RHEA:43892"/>
        <dbReference type="Rhea" id="RHEA-COMP:14737"/>
        <dbReference type="Rhea" id="RHEA-COMP:14739"/>
        <dbReference type="ChEBI" id="CHEBI:29917"/>
        <dbReference type="ChEBI" id="CHEBI:35235"/>
        <dbReference type="ChEBI" id="CHEBI:57972"/>
        <dbReference type="ChEBI" id="CHEBI:64428"/>
        <dbReference type="EC" id="2.8.1.7"/>
    </reaction>
</comment>
<organism evidence="7 8">
    <name type="scientific">Natranaerovirga hydrolytica</name>
    <dbReference type="NCBI Taxonomy" id="680378"/>
    <lineage>
        <taxon>Bacteria</taxon>
        <taxon>Bacillati</taxon>
        <taxon>Bacillota</taxon>
        <taxon>Clostridia</taxon>
        <taxon>Lachnospirales</taxon>
        <taxon>Natranaerovirgaceae</taxon>
        <taxon>Natranaerovirga</taxon>
    </lineage>
</organism>
<evidence type="ECO:0000259" key="6">
    <source>
        <dbReference type="Pfam" id="PF00266"/>
    </source>
</evidence>
<dbReference type="Pfam" id="PF00266">
    <property type="entry name" value="Aminotran_5"/>
    <property type="match status" value="1"/>
</dbReference>
<proteinExistence type="inferred from homology"/>
<dbReference type="GO" id="GO:0031071">
    <property type="term" value="F:cysteine desulfurase activity"/>
    <property type="evidence" value="ECO:0007669"/>
    <property type="project" value="UniProtKB-EC"/>
</dbReference>
<dbReference type="PANTHER" id="PTHR43586">
    <property type="entry name" value="CYSTEINE DESULFURASE"/>
    <property type="match status" value="1"/>
</dbReference>